<dbReference type="PANTHER" id="PTHR43021">
    <property type="entry name" value="NA(+)/H(+) ANTIPORTER-RELATED"/>
    <property type="match status" value="1"/>
</dbReference>
<feature type="transmembrane region" description="Helical" evidence="5">
    <location>
        <begin position="360"/>
        <end position="383"/>
    </location>
</feature>
<protein>
    <submittedName>
        <fullName evidence="7">NhaP-type Na+/H+ or K+/H+ antiporter</fullName>
    </submittedName>
</protein>
<evidence type="ECO:0000256" key="2">
    <source>
        <dbReference type="ARBA" id="ARBA00022692"/>
    </source>
</evidence>
<feature type="transmembrane region" description="Helical" evidence="5">
    <location>
        <begin position="225"/>
        <end position="255"/>
    </location>
</feature>
<evidence type="ECO:0000313" key="7">
    <source>
        <dbReference type="EMBL" id="SDI07932.1"/>
    </source>
</evidence>
<dbReference type="Pfam" id="PF00999">
    <property type="entry name" value="Na_H_Exchanger"/>
    <property type="match status" value="1"/>
</dbReference>
<keyword evidence="8" id="KW-1185">Reference proteome</keyword>
<name>A0A1G8HMW6_9RHOB</name>
<dbReference type="InterPro" id="IPR006153">
    <property type="entry name" value="Cation/H_exchanger_TM"/>
</dbReference>
<proteinExistence type="predicted"/>
<feature type="transmembrane region" description="Helical" evidence="5">
    <location>
        <begin position="34"/>
        <end position="52"/>
    </location>
</feature>
<feature type="transmembrane region" description="Helical" evidence="5">
    <location>
        <begin position="91"/>
        <end position="113"/>
    </location>
</feature>
<feature type="domain" description="Cation/H+ exchanger transmembrane" evidence="6">
    <location>
        <begin position="21"/>
        <end position="374"/>
    </location>
</feature>
<accession>A0A1G8HMW6</accession>
<organism evidence="7 8">
    <name type="scientific">Lutimaribacter saemankumensis</name>
    <dbReference type="NCBI Taxonomy" id="490829"/>
    <lineage>
        <taxon>Bacteria</taxon>
        <taxon>Pseudomonadati</taxon>
        <taxon>Pseudomonadota</taxon>
        <taxon>Alphaproteobacteria</taxon>
        <taxon>Rhodobacterales</taxon>
        <taxon>Roseobacteraceae</taxon>
        <taxon>Lutimaribacter</taxon>
    </lineage>
</organism>
<evidence type="ECO:0000256" key="5">
    <source>
        <dbReference type="SAM" id="Phobius"/>
    </source>
</evidence>
<dbReference type="Gene3D" id="1.20.1530.20">
    <property type="match status" value="1"/>
</dbReference>
<dbReference type="STRING" id="490829.SAMN05421850_101576"/>
<reference evidence="7 8" key="1">
    <citation type="submission" date="2016-10" db="EMBL/GenBank/DDBJ databases">
        <authorList>
            <person name="de Groot N.N."/>
        </authorList>
    </citation>
    <scope>NUCLEOTIDE SEQUENCE [LARGE SCALE GENOMIC DNA]</scope>
    <source>
        <strain evidence="7 8">DSM 28010</strain>
    </source>
</reference>
<dbReference type="InterPro" id="IPR038770">
    <property type="entry name" value="Na+/solute_symporter_sf"/>
</dbReference>
<evidence type="ECO:0000256" key="1">
    <source>
        <dbReference type="ARBA" id="ARBA00004141"/>
    </source>
</evidence>
<sequence>MAEELAPVFLMLGGIFALGLVADSVARRTAIPRVSLLLLFGVVLGGAGLDLLPRPGEALQNFLSTTALTMVAFLLGSSLSFETLRSRGRAILAVSVSVVVATLVLVSLGLWAIGVPLGLALILAAIATATDPAATQDVITQSGRDTRFTRTLNGIVAIDDAWGLVAFSFVLLGVQQIEGATTGTSVLFDLARDILGSVLLGLAVGLPGAWLTGRIEKGEPLLIEALALVFLLSGIALALDLSFLIAGMTAGMVLVNTASHHDRAFHEIEHARWPFLVLFFVLAGAALELSALLALGLIGIAYAVLRIAARVAGGWIGGAIGQTPRDERPLFGPALLPQAGVAVGTALIAAQELPQWGETIMALTIGVTVLFELVGPPATLWAIRRSGPDD</sequence>
<dbReference type="RefSeq" id="WP_090026262.1">
    <property type="nucleotide sequence ID" value="NZ_FNEB01000001.1"/>
</dbReference>
<dbReference type="AlphaFoldDB" id="A0A1G8HMW6"/>
<evidence type="ECO:0000256" key="4">
    <source>
        <dbReference type="ARBA" id="ARBA00023136"/>
    </source>
</evidence>
<feature type="transmembrane region" description="Helical" evidence="5">
    <location>
        <begin position="275"/>
        <end position="305"/>
    </location>
</feature>
<dbReference type="OrthoDB" id="9778229at2"/>
<keyword evidence="4 5" id="KW-0472">Membrane</keyword>
<gene>
    <name evidence="7" type="ORF">SAMN05421850_101576</name>
</gene>
<keyword evidence="2 5" id="KW-0812">Transmembrane</keyword>
<feature type="transmembrane region" description="Helical" evidence="5">
    <location>
        <begin position="330"/>
        <end position="348"/>
    </location>
</feature>
<dbReference type="EMBL" id="FNEB01000001">
    <property type="protein sequence ID" value="SDI07932.1"/>
    <property type="molecule type" value="Genomic_DNA"/>
</dbReference>
<feature type="transmembrane region" description="Helical" evidence="5">
    <location>
        <begin position="194"/>
        <end position="213"/>
    </location>
</feature>
<comment type="subcellular location">
    <subcellularLocation>
        <location evidence="1">Membrane</location>
        <topology evidence="1">Multi-pass membrane protein</topology>
    </subcellularLocation>
</comment>
<keyword evidence="3 5" id="KW-1133">Transmembrane helix</keyword>
<feature type="transmembrane region" description="Helical" evidence="5">
    <location>
        <begin position="6"/>
        <end position="22"/>
    </location>
</feature>
<dbReference type="PANTHER" id="PTHR43021:SF2">
    <property type="entry name" value="CATION_H+ EXCHANGER DOMAIN-CONTAINING PROTEIN"/>
    <property type="match status" value="1"/>
</dbReference>
<feature type="transmembrane region" description="Helical" evidence="5">
    <location>
        <begin position="119"/>
        <end position="139"/>
    </location>
</feature>
<evidence type="ECO:0000256" key="3">
    <source>
        <dbReference type="ARBA" id="ARBA00022989"/>
    </source>
</evidence>
<feature type="transmembrane region" description="Helical" evidence="5">
    <location>
        <begin position="151"/>
        <end position="174"/>
    </location>
</feature>
<evidence type="ECO:0000313" key="8">
    <source>
        <dbReference type="Proteomes" id="UP000199340"/>
    </source>
</evidence>
<dbReference type="GO" id="GO:1902600">
    <property type="term" value="P:proton transmembrane transport"/>
    <property type="evidence" value="ECO:0007669"/>
    <property type="project" value="InterPro"/>
</dbReference>
<dbReference type="GO" id="GO:0016020">
    <property type="term" value="C:membrane"/>
    <property type="evidence" value="ECO:0007669"/>
    <property type="project" value="UniProtKB-SubCell"/>
</dbReference>
<dbReference type="Proteomes" id="UP000199340">
    <property type="component" value="Unassembled WGS sequence"/>
</dbReference>
<feature type="transmembrane region" description="Helical" evidence="5">
    <location>
        <begin position="58"/>
        <end position="79"/>
    </location>
</feature>
<evidence type="ECO:0000259" key="6">
    <source>
        <dbReference type="Pfam" id="PF00999"/>
    </source>
</evidence>
<dbReference type="GO" id="GO:0015297">
    <property type="term" value="F:antiporter activity"/>
    <property type="evidence" value="ECO:0007669"/>
    <property type="project" value="InterPro"/>
</dbReference>